<keyword evidence="8 12" id="KW-0067">ATP-binding</keyword>
<keyword evidence="12" id="KW-0963">Cytoplasm</keyword>
<feature type="binding site" evidence="12">
    <location>
        <position position="249"/>
    </location>
    <ligand>
        <name>K(+)</name>
        <dbReference type="ChEBI" id="CHEBI:29103"/>
    </ligand>
</feature>
<dbReference type="PANTHER" id="PTHR10584">
    <property type="entry name" value="SUGAR KINASE"/>
    <property type="match status" value="1"/>
</dbReference>
<feature type="binding site" evidence="12">
    <location>
        <position position="288"/>
    </location>
    <ligand>
        <name>K(+)</name>
        <dbReference type="ChEBI" id="CHEBI:29103"/>
    </ligand>
</feature>
<keyword evidence="9 12" id="KW-0460">Magnesium</keyword>
<feature type="binding site" evidence="12">
    <location>
        <position position="283"/>
    </location>
    <ligand>
        <name>K(+)</name>
        <dbReference type="ChEBI" id="CHEBI:29103"/>
    </ligand>
</feature>
<comment type="function">
    <text evidence="12">Catalyzes the phosphorylation of ribose at O-5 in a reaction requiring ATP and magnesium. The resulting D-ribose-5-phosphate can then be used either for sythesis of nucleotides, histidine, and tryptophan, or as a component of the pentose phosphate pathway.</text>
</comment>
<dbReference type="PANTHER" id="PTHR10584:SF166">
    <property type="entry name" value="RIBOKINASE"/>
    <property type="match status" value="1"/>
</dbReference>
<comment type="pathway">
    <text evidence="12">Carbohydrate metabolism; D-ribose degradation; D-ribose 5-phosphate from beta-D-ribopyranose: step 2/2.</text>
</comment>
<dbReference type="InterPro" id="IPR002173">
    <property type="entry name" value="Carboh/pur_kinase_PfkB_CS"/>
</dbReference>
<dbReference type="Proteomes" id="UP000199065">
    <property type="component" value="Unassembled WGS sequence"/>
</dbReference>
<dbReference type="GO" id="GO:0046872">
    <property type="term" value="F:metal ion binding"/>
    <property type="evidence" value="ECO:0007669"/>
    <property type="project" value="UniProtKB-KW"/>
</dbReference>
<feature type="binding site" evidence="12">
    <location>
        <begin position="221"/>
        <end position="226"/>
    </location>
    <ligand>
        <name>ATP</name>
        <dbReference type="ChEBI" id="CHEBI:30616"/>
    </ligand>
</feature>
<evidence type="ECO:0000313" key="14">
    <source>
        <dbReference type="EMBL" id="SFG28431.1"/>
    </source>
</evidence>
<comment type="similarity">
    <text evidence="1">Belongs to the carbohydrate kinase pfkB family.</text>
</comment>
<evidence type="ECO:0000256" key="10">
    <source>
        <dbReference type="ARBA" id="ARBA00022958"/>
    </source>
</evidence>
<sequence length="303" mass="30486">MNQPSIVVVGSLNADLVVRVQRHPHPGETLLGSGGTITAGGKGANQALAAALQGANVTMIGAVGEDSYAAPATEYLRRAGVNMRGIAAVDDECTGLAVITVSDDGENAIIVIPGANAIVNGDYVAGFDDVLHDADIVLLQGEIPASGFARAVELAGGRVVVNLAPVIEVPKEALLKADPLMANEHEGGLILKQLGVPCASDEPRDIAQALVDAGFKSVVMTLGSQGALVADASGLTPIPTPKVEAVDTTGAGDAFAGAFVAKLAEGADLVEAAHHAARVGAFAATRRGAQASYPGPEDELPSV</sequence>
<evidence type="ECO:0000256" key="1">
    <source>
        <dbReference type="ARBA" id="ARBA00005380"/>
    </source>
</evidence>
<feature type="binding site" evidence="12">
    <location>
        <position position="286"/>
    </location>
    <ligand>
        <name>K(+)</name>
        <dbReference type="ChEBI" id="CHEBI:29103"/>
    </ligand>
</feature>
<comment type="similarity">
    <text evidence="12">Belongs to the carbohydrate kinase PfkB family. Ribokinase subfamily.</text>
</comment>
<evidence type="ECO:0000256" key="9">
    <source>
        <dbReference type="ARBA" id="ARBA00022842"/>
    </source>
</evidence>
<evidence type="ECO:0000256" key="8">
    <source>
        <dbReference type="ARBA" id="ARBA00022840"/>
    </source>
</evidence>
<dbReference type="UniPathway" id="UPA00916">
    <property type="reaction ID" value="UER00889"/>
</dbReference>
<evidence type="ECO:0000256" key="3">
    <source>
        <dbReference type="ARBA" id="ARBA00016943"/>
    </source>
</evidence>
<evidence type="ECO:0000256" key="12">
    <source>
        <dbReference type="HAMAP-Rule" id="MF_01987"/>
    </source>
</evidence>
<dbReference type="PROSITE" id="PS00584">
    <property type="entry name" value="PFKB_KINASES_2"/>
    <property type="match status" value="1"/>
</dbReference>
<dbReference type="STRING" id="185761.SAMN05660282_00486"/>
<evidence type="ECO:0000313" key="15">
    <source>
        <dbReference type="Proteomes" id="UP000199065"/>
    </source>
</evidence>
<dbReference type="InterPro" id="IPR002139">
    <property type="entry name" value="Ribo/fructo_kinase"/>
</dbReference>
<feature type="active site" description="Proton acceptor" evidence="12">
    <location>
        <position position="253"/>
    </location>
</feature>
<evidence type="ECO:0000256" key="7">
    <source>
        <dbReference type="ARBA" id="ARBA00022777"/>
    </source>
</evidence>
<dbReference type="InterPro" id="IPR011877">
    <property type="entry name" value="Ribokinase"/>
</dbReference>
<feature type="binding site" evidence="12">
    <location>
        <begin position="13"/>
        <end position="15"/>
    </location>
    <ligand>
        <name>substrate</name>
    </ligand>
</feature>
<dbReference type="InterPro" id="IPR029056">
    <property type="entry name" value="Ribokinase-like"/>
</dbReference>
<protein>
    <recommendedName>
        <fullName evidence="3 12">Ribokinase</fullName>
        <shortName evidence="12">RK</shortName>
        <ecNumber evidence="2 12">2.7.1.15</ecNumber>
    </recommendedName>
</protein>
<keyword evidence="10 12" id="KW-0630">Potassium</keyword>
<feature type="binding site" evidence="12">
    <location>
        <position position="183"/>
    </location>
    <ligand>
        <name>ATP</name>
        <dbReference type="ChEBI" id="CHEBI:30616"/>
    </ligand>
</feature>
<dbReference type="SUPFAM" id="SSF53613">
    <property type="entry name" value="Ribokinase-like"/>
    <property type="match status" value="1"/>
</dbReference>
<evidence type="ECO:0000256" key="11">
    <source>
        <dbReference type="ARBA" id="ARBA00023277"/>
    </source>
</evidence>
<dbReference type="AlphaFoldDB" id="A0A1I2QS25"/>
<feature type="binding site" evidence="12">
    <location>
        <position position="253"/>
    </location>
    <ligand>
        <name>substrate</name>
    </ligand>
</feature>
<organism evidence="14 15">
    <name type="scientific">Corynebacterium spheniscorum</name>
    <dbReference type="NCBI Taxonomy" id="185761"/>
    <lineage>
        <taxon>Bacteria</taxon>
        <taxon>Bacillati</taxon>
        <taxon>Actinomycetota</taxon>
        <taxon>Actinomycetes</taxon>
        <taxon>Mycobacteriales</taxon>
        <taxon>Corynebacteriaceae</taxon>
        <taxon>Corynebacterium</taxon>
    </lineage>
</organism>
<gene>
    <name evidence="12" type="primary">rbsK</name>
    <name evidence="14" type="ORF">SAMN05660282_00486</name>
</gene>
<keyword evidence="5 12" id="KW-0479">Metal-binding</keyword>
<dbReference type="CDD" id="cd01174">
    <property type="entry name" value="ribokinase"/>
    <property type="match status" value="1"/>
</dbReference>
<feature type="binding site" evidence="12">
    <location>
        <position position="292"/>
    </location>
    <ligand>
        <name>K(+)</name>
        <dbReference type="ChEBI" id="CHEBI:29103"/>
    </ligand>
</feature>
<feature type="binding site" evidence="12">
    <location>
        <begin position="41"/>
        <end position="45"/>
    </location>
    <ligand>
        <name>substrate</name>
    </ligand>
</feature>
<evidence type="ECO:0000259" key="13">
    <source>
        <dbReference type="Pfam" id="PF00294"/>
    </source>
</evidence>
<comment type="cofactor">
    <cofactor evidence="12">
        <name>Mg(2+)</name>
        <dbReference type="ChEBI" id="CHEBI:18420"/>
    </cofactor>
    <text evidence="12">Requires a divalent cation, most likely magnesium in vivo, as an electrophilic catalyst to aid phosphoryl group transfer. It is the chelate of the metal and the nucleotide that is the actual substrate.</text>
</comment>
<feature type="domain" description="Carbohydrate kinase PfkB" evidence="13">
    <location>
        <begin position="5"/>
        <end position="294"/>
    </location>
</feature>
<keyword evidence="6 12" id="KW-0547">Nucleotide-binding</keyword>
<keyword evidence="11 12" id="KW-0119">Carbohydrate metabolism</keyword>
<feature type="binding site" evidence="12">
    <location>
        <position position="247"/>
    </location>
    <ligand>
        <name>K(+)</name>
        <dbReference type="ChEBI" id="CHEBI:29103"/>
    </ligand>
</feature>
<keyword evidence="7 12" id="KW-0418">Kinase</keyword>
<feature type="binding site" evidence="12">
    <location>
        <position position="142"/>
    </location>
    <ligand>
        <name>substrate</name>
    </ligand>
</feature>
<name>A0A1I2QS25_9CORY</name>
<reference evidence="14 15" key="1">
    <citation type="submission" date="2016-10" db="EMBL/GenBank/DDBJ databases">
        <authorList>
            <person name="de Groot N.N."/>
        </authorList>
    </citation>
    <scope>NUCLEOTIDE SEQUENCE [LARGE SCALE GENOMIC DNA]</scope>
    <source>
        <strain>J11</strain>
        <strain evidence="15">PG 39</strain>
    </source>
</reference>
<evidence type="ECO:0000256" key="6">
    <source>
        <dbReference type="ARBA" id="ARBA00022741"/>
    </source>
</evidence>
<dbReference type="Pfam" id="PF00294">
    <property type="entry name" value="PfkB"/>
    <property type="match status" value="1"/>
</dbReference>
<evidence type="ECO:0000256" key="4">
    <source>
        <dbReference type="ARBA" id="ARBA00022679"/>
    </source>
</evidence>
<dbReference type="HAMAP" id="MF_01987">
    <property type="entry name" value="Ribokinase"/>
    <property type="match status" value="1"/>
</dbReference>
<dbReference type="InterPro" id="IPR011611">
    <property type="entry name" value="PfkB_dom"/>
</dbReference>
<keyword evidence="4 12" id="KW-0808">Transferase</keyword>
<dbReference type="GO" id="GO:0005524">
    <property type="term" value="F:ATP binding"/>
    <property type="evidence" value="ECO:0007669"/>
    <property type="project" value="UniProtKB-UniRule"/>
</dbReference>
<comment type="catalytic activity">
    <reaction evidence="12">
        <text>D-ribose + ATP = D-ribose 5-phosphate + ADP + H(+)</text>
        <dbReference type="Rhea" id="RHEA:13697"/>
        <dbReference type="ChEBI" id="CHEBI:15378"/>
        <dbReference type="ChEBI" id="CHEBI:30616"/>
        <dbReference type="ChEBI" id="CHEBI:47013"/>
        <dbReference type="ChEBI" id="CHEBI:78346"/>
        <dbReference type="ChEBI" id="CHEBI:456216"/>
        <dbReference type="EC" id="2.7.1.15"/>
    </reaction>
</comment>
<dbReference type="PRINTS" id="PR00990">
    <property type="entry name" value="RIBOKINASE"/>
</dbReference>
<accession>A0A1I2QS25</accession>
<dbReference type="GO" id="GO:0019303">
    <property type="term" value="P:D-ribose catabolic process"/>
    <property type="evidence" value="ECO:0007669"/>
    <property type="project" value="UniProtKB-UniRule"/>
</dbReference>
<proteinExistence type="inferred from homology"/>
<dbReference type="EMBL" id="FOPJ01000002">
    <property type="protein sequence ID" value="SFG28431.1"/>
    <property type="molecule type" value="Genomic_DNA"/>
</dbReference>
<comment type="activity regulation">
    <text evidence="12">Activated by a monovalent cation that binds near, but not in, the active site. The most likely occupant of the site in vivo is potassium. Ion binding induces a conformational change that may alter substrate affinity.</text>
</comment>
<comment type="subunit">
    <text evidence="12">Homodimer.</text>
</comment>
<evidence type="ECO:0000256" key="2">
    <source>
        <dbReference type="ARBA" id="ARBA00012035"/>
    </source>
</evidence>
<feature type="binding site" evidence="12">
    <location>
        <begin position="252"/>
        <end position="253"/>
    </location>
    <ligand>
        <name>ATP</name>
        <dbReference type="ChEBI" id="CHEBI:30616"/>
    </ligand>
</feature>
<comment type="caution">
    <text evidence="12">Lacks conserved residue(s) required for the propagation of feature annotation.</text>
</comment>
<dbReference type="GO" id="GO:0004747">
    <property type="term" value="F:ribokinase activity"/>
    <property type="evidence" value="ECO:0007669"/>
    <property type="project" value="UniProtKB-UniRule"/>
</dbReference>
<dbReference type="RefSeq" id="WP_092284045.1">
    <property type="nucleotide sequence ID" value="NZ_FOPJ01000002.1"/>
</dbReference>
<keyword evidence="15" id="KW-1185">Reference proteome</keyword>
<comment type="subcellular location">
    <subcellularLocation>
        <location evidence="12">Cytoplasm</location>
    </subcellularLocation>
</comment>
<evidence type="ECO:0000256" key="5">
    <source>
        <dbReference type="ARBA" id="ARBA00022723"/>
    </source>
</evidence>
<dbReference type="Gene3D" id="3.40.1190.20">
    <property type="match status" value="1"/>
</dbReference>
<dbReference type="GO" id="GO:0005829">
    <property type="term" value="C:cytosol"/>
    <property type="evidence" value="ECO:0007669"/>
    <property type="project" value="TreeGrafter"/>
</dbReference>
<dbReference type="OrthoDB" id="9775849at2"/>
<dbReference type="EC" id="2.7.1.15" evidence="2 12"/>